<sequence length="242" mass="26999">MSTFASHGRGVLRKSVSSPAAAAVVCEVHKIVDQVDNRVAQQHKQRPASPYKYPLDSCKSKSDSAEVSPRQYVKTYMLHDDMMMDARSMDNHSEPFEGPKLHHVGANANRVPVPDGPVYSAFQFEVTSIRDEGTGARSVSPVSVSDREPSGIMPASGEPVRMAGADMSRSEKEDGAKMDDLKNSNHLLRRALAAVQHRLQTVESERDQLRRERDYFRNMALRFPFSFNVHNAGESRKQFADP</sequence>
<name>A0A7S4PQU9_GUITH</name>
<evidence type="ECO:0000313" key="3">
    <source>
        <dbReference type="EMBL" id="CAE2342291.1"/>
    </source>
</evidence>
<feature type="coiled-coil region" evidence="1">
    <location>
        <begin position="178"/>
        <end position="219"/>
    </location>
</feature>
<protein>
    <submittedName>
        <fullName evidence="3">Uncharacterized protein</fullName>
    </submittedName>
</protein>
<feature type="region of interest" description="Disordered" evidence="2">
    <location>
        <begin position="39"/>
        <end position="66"/>
    </location>
</feature>
<proteinExistence type="predicted"/>
<dbReference type="AlphaFoldDB" id="A0A7S4PQU9"/>
<keyword evidence="1" id="KW-0175">Coiled coil</keyword>
<gene>
    <name evidence="3" type="ORF">GTHE00462_LOCUS40287</name>
</gene>
<accession>A0A7S4PQU9</accession>
<feature type="region of interest" description="Disordered" evidence="2">
    <location>
        <begin position="134"/>
        <end position="160"/>
    </location>
</feature>
<reference evidence="3" key="1">
    <citation type="submission" date="2021-01" db="EMBL/GenBank/DDBJ databases">
        <authorList>
            <person name="Corre E."/>
            <person name="Pelletier E."/>
            <person name="Niang G."/>
            <person name="Scheremetjew M."/>
            <person name="Finn R."/>
            <person name="Kale V."/>
            <person name="Holt S."/>
            <person name="Cochrane G."/>
            <person name="Meng A."/>
            <person name="Brown T."/>
            <person name="Cohen L."/>
        </authorList>
    </citation>
    <scope>NUCLEOTIDE SEQUENCE</scope>
    <source>
        <strain evidence="3">CCMP 2712</strain>
    </source>
</reference>
<evidence type="ECO:0000256" key="1">
    <source>
        <dbReference type="SAM" id="Coils"/>
    </source>
</evidence>
<organism evidence="3">
    <name type="scientific">Guillardia theta</name>
    <name type="common">Cryptophyte</name>
    <name type="synonym">Cryptomonas phi</name>
    <dbReference type="NCBI Taxonomy" id="55529"/>
    <lineage>
        <taxon>Eukaryota</taxon>
        <taxon>Cryptophyceae</taxon>
        <taxon>Pyrenomonadales</taxon>
        <taxon>Geminigeraceae</taxon>
        <taxon>Guillardia</taxon>
    </lineage>
</organism>
<evidence type="ECO:0000256" key="2">
    <source>
        <dbReference type="SAM" id="MobiDB-lite"/>
    </source>
</evidence>
<dbReference type="EMBL" id="HBKN01051646">
    <property type="protein sequence ID" value="CAE2342291.1"/>
    <property type="molecule type" value="Transcribed_RNA"/>
</dbReference>